<evidence type="ECO:0000313" key="3">
    <source>
        <dbReference type="EMBL" id="MFC7071186.1"/>
    </source>
</evidence>
<proteinExistence type="predicted"/>
<dbReference type="RefSeq" id="WP_284032235.1">
    <property type="nucleotide sequence ID" value="NZ_CP126154.1"/>
</dbReference>
<organism evidence="3 4">
    <name type="scientific">Halobaculum lipolyticum</name>
    <dbReference type="NCBI Taxonomy" id="3032001"/>
    <lineage>
        <taxon>Archaea</taxon>
        <taxon>Methanobacteriati</taxon>
        <taxon>Methanobacteriota</taxon>
        <taxon>Stenosarchaea group</taxon>
        <taxon>Halobacteria</taxon>
        <taxon>Halobacteriales</taxon>
        <taxon>Haloferacaceae</taxon>
        <taxon>Halobaculum</taxon>
    </lineage>
</organism>
<reference evidence="3 4" key="1">
    <citation type="journal article" date="2019" name="Int. J. Syst. Evol. Microbiol.">
        <title>The Global Catalogue of Microorganisms (GCM) 10K type strain sequencing project: providing services to taxonomists for standard genome sequencing and annotation.</title>
        <authorList>
            <consortium name="The Broad Institute Genomics Platform"/>
            <consortium name="The Broad Institute Genome Sequencing Center for Infectious Disease"/>
            <person name="Wu L."/>
            <person name="Ma J."/>
        </authorList>
    </citation>
    <scope>NUCLEOTIDE SEQUENCE [LARGE SCALE GENOMIC DNA]</scope>
    <source>
        <strain evidence="3 4">DT31</strain>
    </source>
</reference>
<comment type="caution">
    <text evidence="3">The sequence shown here is derived from an EMBL/GenBank/DDBJ whole genome shotgun (WGS) entry which is preliminary data.</text>
</comment>
<dbReference type="Pfam" id="PF04659">
    <property type="entry name" value="Arch_fla_DE"/>
    <property type="match status" value="1"/>
</dbReference>
<keyword evidence="3" id="KW-0969">Cilium</keyword>
<evidence type="ECO:0000313" key="4">
    <source>
        <dbReference type="Proteomes" id="UP001596461"/>
    </source>
</evidence>
<dbReference type="AlphaFoldDB" id="A0ABD5WDJ6"/>
<gene>
    <name evidence="3" type="ORF">ACFQL9_16190</name>
</gene>
<evidence type="ECO:0000256" key="1">
    <source>
        <dbReference type="SAM" id="MobiDB-lite"/>
    </source>
</evidence>
<keyword evidence="3" id="KW-0966">Cell projection</keyword>
<keyword evidence="4" id="KW-1185">Reference proteome</keyword>
<dbReference type="GeneID" id="81124068"/>
<protein>
    <submittedName>
        <fullName evidence="3">FlaD/FlaE family flagellar protein</fullName>
    </submittedName>
</protein>
<sequence length="152" mass="16843">MLRPSDYDPKELRALTGAAAPTHADEEGARWTTPDDFLGRADARVRAAQVEDAFLLQAASGGSSRPYLPGLPDSVVGTRLVLDWLRYLVGVGGRERAREALALYRDVEWLTESVEDDLDRYLEAFDDTGGTRLDFGHHRTSLLFVARLAALR</sequence>
<dbReference type="InterPro" id="IPR006752">
    <property type="entry name" value="Arch_fla_DE"/>
</dbReference>
<dbReference type="Proteomes" id="UP001596461">
    <property type="component" value="Unassembled WGS sequence"/>
</dbReference>
<evidence type="ECO:0000259" key="2">
    <source>
        <dbReference type="Pfam" id="PF04659"/>
    </source>
</evidence>
<name>A0ABD5WDJ6_9EURY</name>
<dbReference type="EMBL" id="JBHTAH010000019">
    <property type="protein sequence ID" value="MFC7071186.1"/>
    <property type="molecule type" value="Genomic_DNA"/>
</dbReference>
<feature type="region of interest" description="Disordered" evidence="1">
    <location>
        <begin position="13"/>
        <end position="33"/>
    </location>
</feature>
<feature type="domain" description="Archaeal flagella protein FlaD/E" evidence="2">
    <location>
        <begin position="64"/>
        <end position="149"/>
    </location>
</feature>
<accession>A0ABD5WDJ6</accession>
<keyword evidence="3" id="KW-0282">Flagellum</keyword>